<organism evidence="1">
    <name type="scientific">Nakamurella sp. A5-74</name>
    <dbReference type="NCBI Taxonomy" id="3158264"/>
    <lineage>
        <taxon>Bacteria</taxon>
        <taxon>Bacillati</taxon>
        <taxon>Actinomycetota</taxon>
        <taxon>Actinomycetes</taxon>
        <taxon>Nakamurellales</taxon>
        <taxon>Nakamurellaceae</taxon>
        <taxon>Nakamurella</taxon>
    </lineage>
</organism>
<reference evidence="1" key="1">
    <citation type="submission" date="2024-05" db="EMBL/GenBank/DDBJ databases">
        <authorList>
            <person name="Cai S.Y."/>
            <person name="Jin L.M."/>
            <person name="Li H.R."/>
        </authorList>
    </citation>
    <scope>NUCLEOTIDE SEQUENCE</scope>
    <source>
        <strain evidence="1">A5-74</strain>
    </source>
</reference>
<accession>A0AAU8DKW8</accession>
<gene>
    <name evidence="1" type="ORF">ABLG96_16540</name>
</gene>
<protein>
    <submittedName>
        <fullName evidence="1">DUF3626 domain-containing protein</fullName>
    </submittedName>
</protein>
<dbReference type="AlphaFoldDB" id="A0AAU8DKW8"/>
<dbReference type="RefSeq" id="WP_353648428.1">
    <property type="nucleotide sequence ID" value="NZ_CP159218.1"/>
</dbReference>
<dbReference type="EMBL" id="CP159218">
    <property type="protein sequence ID" value="XCG62813.1"/>
    <property type="molecule type" value="Genomic_DNA"/>
</dbReference>
<name>A0AAU8DKW8_9ACTN</name>
<proteinExistence type="predicted"/>
<sequence length="357" mass="39003">MITGYGSVERIRERAAERREIDTERVLHVLRRHHPWTFRTIPDPHSLVREFARFPVTVNFHPDRVAADGHTAAESLQVTGVFRTQFETGTSAGSYSPEPTGARAQWERTLFGLESVDPVHRPRYGGLNMAGHPDGAAPRFGSCVLELNPRTLTRSTLAVGDSHTLPEDIGTIDESMPVLAGLLERADATGGVFRLPSGSVGGLVDLLRAPRASARITEPGRALDDYLEVQVHGPVHLDSDVVGMVLDPSFRGTAIGDRLTDAAATHGVRVRWHRGFRTTPEDIDPQFRGPGTVEMARRVQGTFGVITPETIGRAHRRWATVGEPTSGTDLDSPGAADPGQQLKYLWHALVEFGGPFR</sequence>
<dbReference type="InterPro" id="IPR022074">
    <property type="entry name" value="DUF3626"/>
</dbReference>
<evidence type="ECO:0000313" key="1">
    <source>
        <dbReference type="EMBL" id="XCG62813.1"/>
    </source>
</evidence>
<dbReference type="Pfam" id="PF12294">
    <property type="entry name" value="DUF3626"/>
    <property type="match status" value="1"/>
</dbReference>